<evidence type="ECO:0000313" key="1">
    <source>
        <dbReference type="EMBL" id="SSX22117.1"/>
    </source>
</evidence>
<dbReference type="AlphaFoldDB" id="A0A336M101"/>
<protein>
    <submittedName>
        <fullName evidence="1">CSON006118 protein</fullName>
    </submittedName>
</protein>
<gene>
    <name evidence="1" type="primary">CSON006118</name>
</gene>
<name>A0A336M101_CULSO</name>
<reference evidence="1" key="1">
    <citation type="submission" date="2018-07" db="EMBL/GenBank/DDBJ databases">
        <authorList>
            <person name="Quirk P.G."/>
            <person name="Krulwich T.A."/>
        </authorList>
    </citation>
    <scope>NUCLEOTIDE SEQUENCE</scope>
</reference>
<sequence>MVFVDKFSMIIMANAAITSAVVYKYRFPSIIHKGEDQDKGTWGWYHYAEVIQPSGPAVDPTLSH</sequence>
<proteinExistence type="predicted"/>
<dbReference type="VEuPathDB" id="VectorBase:CSON006118"/>
<accession>A0A336M101</accession>
<organism evidence="1">
    <name type="scientific">Culicoides sonorensis</name>
    <name type="common">Biting midge</name>
    <dbReference type="NCBI Taxonomy" id="179676"/>
    <lineage>
        <taxon>Eukaryota</taxon>
        <taxon>Metazoa</taxon>
        <taxon>Ecdysozoa</taxon>
        <taxon>Arthropoda</taxon>
        <taxon>Hexapoda</taxon>
        <taxon>Insecta</taxon>
        <taxon>Pterygota</taxon>
        <taxon>Neoptera</taxon>
        <taxon>Endopterygota</taxon>
        <taxon>Diptera</taxon>
        <taxon>Nematocera</taxon>
        <taxon>Chironomoidea</taxon>
        <taxon>Ceratopogonidae</taxon>
        <taxon>Ceratopogoninae</taxon>
        <taxon>Culicoides</taxon>
        <taxon>Monoculicoides</taxon>
    </lineage>
</organism>
<dbReference type="EMBL" id="UFQT01000231">
    <property type="protein sequence ID" value="SSX22117.1"/>
    <property type="molecule type" value="Genomic_DNA"/>
</dbReference>